<keyword evidence="4" id="KW-0472">Membrane</keyword>
<evidence type="ECO:0000313" key="6">
    <source>
        <dbReference type="Proteomes" id="UP001652621"/>
    </source>
</evidence>
<dbReference type="InterPro" id="IPR002213">
    <property type="entry name" value="UDP_glucos_trans"/>
</dbReference>
<proteinExistence type="inferred from homology"/>
<dbReference type="SUPFAM" id="SSF53756">
    <property type="entry name" value="UDP-Glycosyltransferase/glycogen phosphorylase"/>
    <property type="match status" value="3"/>
</dbReference>
<dbReference type="RefSeq" id="XP_058983872.1">
    <property type="nucleotide sequence ID" value="XM_059127889.1"/>
</dbReference>
<dbReference type="PANTHER" id="PTHR48043">
    <property type="entry name" value="EG:EG0003.4 PROTEIN-RELATED"/>
    <property type="match status" value="1"/>
</dbReference>
<evidence type="ECO:0000256" key="5">
    <source>
        <dbReference type="SAM" id="SignalP"/>
    </source>
</evidence>
<name>A0ABM3VDJ2_MUSDO</name>
<dbReference type="GeneID" id="101897252"/>
<keyword evidence="6" id="KW-1185">Reference proteome</keyword>
<organism evidence="6 7">
    <name type="scientific">Musca domestica</name>
    <name type="common">House fly</name>
    <dbReference type="NCBI Taxonomy" id="7370"/>
    <lineage>
        <taxon>Eukaryota</taxon>
        <taxon>Metazoa</taxon>
        <taxon>Ecdysozoa</taxon>
        <taxon>Arthropoda</taxon>
        <taxon>Hexapoda</taxon>
        <taxon>Insecta</taxon>
        <taxon>Pterygota</taxon>
        <taxon>Neoptera</taxon>
        <taxon>Endopterygota</taxon>
        <taxon>Diptera</taxon>
        <taxon>Brachycera</taxon>
        <taxon>Muscomorpha</taxon>
        <taxon>Muscoidea</taxon>
        <taxon>Muscidae</taxon>
        <taxon>Musca</taxon>
    </lineage>
</organism>
<dbReference type="Pfam" id="PF00201">
    <property type="entry name" value="UDPGT"/>
    <property type="match status" value="1"/>
</dbReference>
<protein>
    <submittedName>
        <fullName evidence="7">UDP-glycosyltransferase UGT4</fullName>
    </submittedName>
</protein>
<evidence type="ECO:0000256" key="1">
    <source>
        <dbReference type="ARBA" id="ARBA00009995"/>
    </source>
</evidence>
<feature type="transmembrane region" description="Helical" evidence="4">
    <location>
        <begin position="842"/>
        <end position="861"/>
    </location>
</feature>
<keyword evidence="4" id="KW-1133">Transmembrane helix</keyword>
<feature type="signal peptide" evidence="5">
    <location>
        <begin position="1"/>
        <end position="21"/>
    </location>
</feature>
<keyword evidence="2" id="KW-0328">Glycosyltransferase</keyword>
<accession>A0ABM3VDJ2</accession>
<gene>
    <name evidence="7" type="primary">LOC101897252</name>
</gene>
<reference evidence="7" key="1">
    <citation type="submission" date="2025-08" db="UniProtKB">
        <authorList>
            <consortium name="RefSeq"/>
        </authorList>
    </citation>
    <scope>IDENTIFICATION</scope>
    <source>
        <strain evidence="7">Aabys</strain>
        <tissue evidence="7">Whole body</tissue>
    </source>
</reference>
<evidence type="ECO:0000256" key="2">
    <source>
        <dbReference type="ARBA" id="ARBA00022676"/>
    </source>
</evidence>
<dbReference type="Gene3D" id="3.40.50.2000">
    <property type="entry name" value="Glycogen Phosphorylase B"/>
    <property type="match status" value="2"/>
</dbReference>
<evidence type="ECO:0000313" key="7">
    <source>
        <dbReference type="RefSeq" id="XP_058983872.1"/>
    </source>
</evidence>
<keyword evidence="3" id="KW-0808">Transferase</keyword>
<keyword evidence="5" id="KW-0732">Signal</keyword>
<evidence type="ECO:0000256" key="4">
    <source>
        <dbReference type="SAM" id="Phobius"/>
    </source>
</evidence>
<keyword evidence="4" id="KW-0812">Transmembrane</keyword>
<dbReference type="PANTHER" id="PTHR48043:SF159">
    <property type="entry name" value="EG:EG0003.4 PROTEIN-RELATED"/>
    <property type="match status" value="1"/>
</dbReference>
<comment type="similarity">
    <text evidence="1">Belongs to the UDP-glycosyltransferase family.</text>
</comment>
<feature type="chain" id="PRO_5045788427" evidence="5">
    <location>
        <begin position="22"/>
        <end position="880"/>
    </location>
</feature>
<dbReference type="CDD" id="cd03784">
    <property type="entry name" value="GT1_Gtf-like"/>
    <property type="match status" value="1"/>
</dbReference>
<dbReference type="InterPro" id="IPR050271">
    <property type="entry name" value="UDP-glycosyltransferase"/>
</dbReference>
<sequence length="880" mass="99126">MRKMLTTLALLLSVFLYGANGANILVVVPTFSPSHLIIETAVARAMSEANHNVTMVSVLPLKSEWLHPSMTYVQIESGFIDMNAAISANQGGGLKRIIKAVDMLDQITQAMGQALGDPRLTELIQNPGNKFDLMLFGYFYADFFFGLAEHFNCPVALLWPNIPVGTILKMIGNPIEITYAPVSLMQPVPADDNYGFMFRLKNLLAGAIETMLVKTQYGTIEGIYSNNTKCVNVTQGNALQKILKAFSMMKNMTLTFGEMLADRKIQSLIENSDNKFDLMLYGYFYADFFFGLAEHFDCPVALLWPNIPVGTILQLIGNPLEMTYSPVSLMQKIPQDDNYGFVYRLTNLLVGGFELLMAHSQYWTIQGIYSQFNVAGANVLVFLPTSSPSHLIIETAVARVMSEANHNVTIVSVLPLHQEWLHTSMTHIKLESGLLDMNAAINGTQGNRFQRMFKAFDVMQYMLFGLSHIFDDPKMQELMHNPDNKFDLVIYSYLYADYFFGLAEHFDCPVALLWPNIPVVTILQLIGNPLEVPYTSASLMQSVPIDEGYGFEFRLKNLLAAAYEIIMMSTQYKIAESIYKKHFPADKYASLEEAKQRVSMILFSHHFSEKPARPLVPGMIEIGGIHLNENPNPLPEDIESFVAGAKNGVIFFSLGTNVKKDHLKPQTLEKIYNVLSKLPQRILWKCDDESKVPGNASNILFRKWLPQGDILGHPNVKLFFGHGGKGGITEAKFYGVAMVGLPVFADQPMNMEEVVAKGYGLSINHDESLSEEIIHKTVTEVLNNPKYSDNVKQFSNLYRDRPLKIKDNAVYWLEYLIRYKGAPHMQSPLKTMSFVEKINLDVYAVIFLVLYLILKIVKLCLRSVIRCISRDEKASKLKRE</sequence>
<dbReference type="Proteomes" id="UP001652621">
    <property type="component" value="Unplaced"/>
</dbReference>
<evidence type="ECO:0000256" key="3">
    <source>
        <dbReference type="ARBA" id="ARBA00022679"/>
    </source>
</evidence>